<feature type="transmembrane region" description="Helical" evidence="6">
    <location>
        <begin position="150"/>
        <end position="171"/>
    </location>
</feature>
<feature type="transmembrane region" description="Helical" evidence="6">
    <location>
        <begin position="83"/>
        <end position="105"/>
    </location>
</feature>
<comment type="subcellular location">
    <subcellularLocation>
        <location evidence="5">Cell membrane</location>
        <topology evidence="5">Multi-pass membrane protein</topology>
    </subcellularLocation>
    <subcellularLocation>
        <location evidence="1">Membrane</location>
        <topology evidence="1">Multi-pass membrane protein</topology>
    </subcellularLocation>
</comment>
<dbReference type="RefSeq" id="WP_343989760.1">
    <property type="nucleotide sequence ID" value="NZ_BAAANB010000005.1"/>
</dbReference>
<evidence type="ECO:0008006" key="9">
    <source>
        <dbReference type="Google" id="ProtNLM"/>
    </source>
</evidence>
<dbReference type="PANTHER" id="PTHR11432">
    <property type="entry name" value="NADH DEHYDROGENASE SUBUNIT 1"/>
    <property type="match status" value="1"/>
</dbReference>
<comment type="caution">
    <text evidence="7">The sequence shown here is derived from an EMBL/GenBank/DDBJ whole genome shotgun (WGS) entry which is preliminary data.</text>
</comment>
<comment type="similarity">
    <text evidence="5">Belongs to the complex I subunit 1 family.</text>
</comment>
<protein>
    <recommendedName>
        <fullName evidence="9">NADH-quinone oxidoreductase subunit H</fullName>
    </recommendedName>
</protein>
<organism evidence="7 8">
    <name type="scientific">Terrabacter terrae</name>
    <dbReference type="NCBI Taxonomy" id="318434"/>
    <lineage>
        <taxon>Bacteria</taxon>
        <taxon>Bacillati</taxon>
        <taxon>Actinomycetota</taxon>
        <taxon>Actinomycetes</taxon>
        <taxon>Micrococcales</taxon>
        <taxon>Intrasporangiaceae</taxon>
        <taxon>Terrabacter</taxon>
    </lineage>
</organism>
<name>A0ABN2U0X8_9MICO</name>
<keyword evidence="8" id="KW-1185">Reference proteome</keyword>
<feature type="transmembrane region" description="Helical" evidence="6">
    <location>
        <begin position="191"/>
        <end position="214"/>
    </location>
</feature>
<proteinExistence type="inferred from homology"/>
<evidence type="ECO:0000256" key="6">
    <source>
        <dbReference type="SAM" id="Phobius"/>
    </source>
</evidence>
<keyword evidence="5" id="KW-0520">NAD</keyword>
<keyword evidence="2 5" id="KW-0812">Transmembrane</keyword>
<evidence type="ECO:0000256" key="2">
    <source>
        <dbReference type="ARBA" id="ARBA00022692"/>
    </source>
</evidence>
<keyword evidence="4 6" id="KW-0472">Membrane</keyword>
<feature type="transmembrane region" description="Helical" evidence="6">
    <location>
        <begin position="235"/>
        <end position="256"/>
    </location>
</feature>
<evidence type="ECO:0000313" key="7">
    <source>
        <dbReference type="EMBL" id="GAA2026964.1"/>
    </source>
</evidence>
<evidence type="ECO:0000256" key="1">
    <source>
        <dbReference type="ARBA" id="ARBA00004141"/>
    </source>
</evidence>
<dbReference type="Pfam" id="PF00146">
    <property type="entry name" value="NADHdh"/>
    <property type="match status" value="1"/>
</dbReference>
<dbReference type="InterPro" id="IPR001694">
    <property type="entry name" value="NADH_UbQ_OxRdtase_su1/FPO"/>
</dbReference>
<accession>A0ABN2U0X8</accession>
<reference evidence="7 8" key="1">
    <citation type="journal article" date="2019" name="Int. J. Syst. Evol. Microbiol.">
        <title>The Global Catalogue of Microorganisms (GCM) 10K type strain sequencing project: providing services to taxonomists for standard genome sequencing and annotation.</title>
        <authorList>
            <consortium name="The Broad Institute Genomics Platform"/>
            <consortium name="The Broad Institute Genome Sequencing Center for Infectious Disease"/>
            <person name="Wu L."/>
            <person name="Ma J."/>
        </authorList>
    </citation>
    <scope>NUCLEOTIDE SEQUENCE [LARGE SCALE GENOMIC DNA]</scope>
    <source>
        <strain evidence="7 8">JCM 14283</strain>
    </source>
</reference>
<gene>
    <name evidence="7" type="ORF">GCM10009740_15870</name>
</gene>
<dbReference type="Proteomes" id="UP001501285">
    <property type="component" value="Unassembled WGS sequence"/>
</dbReference>
<evidence type="ECO:0000256" key="5">
    <source>
        <dbReference type="RuleBase" id="RU000471"/>
    </source>
</evidence>
<sequence>MREASVLAALPAGSATVSTSDLATAAALAFGSLVLLTVGAAALSSVLQARSLRAVSSGLSGPVSDVARLLRQRRRVPVSADRLLWAVGTWGLLVAAVLMVAVVPWGESVALPMGVGIVWFNMVDVAVWALVWLAGWGANSAYGIIGGHRFLAQALGYELPLMFALVAPAIAARSLDPLVVAEAQHGLWYAVWMPVAFLVFLVGVLGFSVSGPFAAALGSDVAGGVAAEVSGLDRLLLLAGRHALLAAGAAFAVPLFLGGGSGPLLPGWAWSLLKAAAVLAVLVWSRRRLPVLRPDLFMELGWIVLLPLALVQDLVVAVLVVWRS</sequence>
<dbReference type="EMBL" id="BAAANB010000005">
    <property type="protein sequence ID" value="GAA2026964.1"/>
    <property type="molecule type" value="Genomic_DNA"/>
</dbReference>
<keyword evidence="3 6" id="KW-1133">Transmembrane helix</keyword>
<evidence type="ECO:0000313" key="8">
    <source>
        <dbReference type="Proteomes" id="UP001501285"/>
    </source>
</evidence>
<evidence type="ECO:0000256" key="4">
    <source>
        <dbReference type="ARBA" id="ARBA00023136"/>
    </source>
</evidence>
<feature type="transmembrane region" description="Helical" evidence="6">
    <location>
        <begin position="117"/>
        <end position="138"/>
    </location>
</feature>
<dbReference type="PANTHER" id="PTHR11432:SF3">
    <property type="entry name" value="NADH-UBIQUINONE OXIDOREDUCTASE CHAIN 1"/>
    <property type="match status" value="1"/>
</dbReference>
<feature type="transmembrane region" description="Helical" evidence="6">
    <location>
        <begin position="25"/>
        <end position="47"/>
    </location>
</feature>
<evidence type="ECO:0000256" key="3">
    <source>
        <dbReference type="ARBA" id="ARBA00022989"/>
    </source>
</evidence>
<feature type="transmembrane region" description="Helical" evidence="6">
    <location>
        <begin position="296"/>
        <end position="322"/>
    </location>
</feature>